<feature type="compositionally biased region" description="Polar residues" evidence="1">
    <location>
        <begin position="203"/>
        <end position="224"/>
    </location>
</feature>
<dbReference type="Pfam" id="PF25972">
    <property type="entry name" value="At4g15545_C"/>
    <property type="match status" value="1"/>
</dbReference>
<feature type="compositionally biased region" description="Polar residues" evidence="1">
    <location>
        <begin position="181"/>
        <end position="195"/>
    </location>
</feature>
<dbReference type="Proteomes" id="UP000827721">
    <property type="component" value="Unassembled WGS sequence"/>
</dbReference>
<comment type="caution">
    <text evidence="3">The sequence shown here is derived from an EMBL/GenBank/DDBJ whole genome shotgun (WGS) entry which is preliminary data.</text>
</comment>
<keyword evidence="4" id="KW-1185">Reference proteome</keyword>
<name>A0ABQ8HGS4_9ROSI</name>
<feature type="domain" description="At4g15545-like C-terminal" evidence="2">
    <location>
        <begin position="251"/>
        <end position="289"/>
    </location>
</feature>
<gene>
    <name evidence="3" type="ORF">JRO89_XS11G0225000</name>
</gene>
<feature type="compositionally biased region" description="Low complexity" evidence="1">
    <location>
        <begin position="225"/>
        <end position="247"/>
    </location>
</feature>
<dbReference type="InterPro" id="IPR058936">
    <property type="entry name" value="At4g15545-like"/>
</dbReference>
<reference evidence="3 4" key="1">
    <citation type="submission" date="2021-02" db="EMBL/GenBank/DDBJ databases">
        <title>Plant Genome Project.</title>
        <authorList>
            <person name="Zhang R.-G."/>
        </authorList>
    </citation>
    <scope>NUCLEOTIDE SEQUENCE [LARGE SCALE GENOMIC DNA]</scope>
    <source>
        <tissue evidence="3">Leaves</tissue>
    </source>
</reference>
<dbReference type="PANTHER" id="PTHR47383">
    <property type="entry name" value="OS03G0659800 PROTEIN"/>
    <property type="match status" value="1"/>
</dbReference>
<dbReference type="PANTHER" id="PTHR47383:SF8">
    <property type="entry name" value="OS01G0768300 PROTEIN"/>
    <property type="match status" value="1"/>
</dbReference>
<evidence type="ECO:0000256" key="1">
    <source>
        <dbReference type="SAM" id="MobiDB-lite"/>
    </source>
</evidence>
<protein>
    <recommendedName>
        <fullName evidence="2">At4g15545-like C-terminal domain-containing protein</fullName>
    </recommendedName>
</protein>
<sequence>MSHSSGSCGGGGGPDFHLPDEVLAVIPTDPYDQLDLARKITSMAIASRVTKLESEVGRMRQMLYEKDRVIYELEERLAHVQKASQESDSRLKTLVENNLEAFKRQLMQSLNDDNSSQAETVDIGTCDQSVPKAYPDKDEGTNGYIGQRYYSSSTDMGNTNDEASRNAGLRFSLTPYITPRLTPTGTPKVFSTSGSPRGYSVAGSPQKTSGATSPTKSQYDGRTLSSWYPSSQQSSAANSPPRARPLSGRTPRVDAKEFFRQARSRLSYEQFSAFLATIKELNAQKQTREIVEVSHLEIVCRNRVAMGSHGLPGCFEWMVCDSLSVPNDLSKYNQHNIGSSGLCFGYLGFRVYDPPLLQIWKPGKAIPSNEKQRVGGMKIR</sequence>
<feature type="compositionally biased region" description="Polar residues" evidence="1">
    <location>
        <begin position="149"/>
        <end position="161"/>
    </location>
</feature>
<evidence type="ECO:0000313" key="4">
    <source>
        <dbReference type="Proteomes" id="UP000827721"/>
    </source>
</evidence>
<accession>A0ABQ8HGS4</accession>
<dbReference type="InterPro" id="IPR058935">
    <property type="entry name" value="At4g15545-like_C"/>
</dbReference>
<evidence type="ECO:0000313" key="3">
    <source>
        <dbReference type="EMBL" id="KAH7557819.1"/>
    </source>
</evidence>
<proteinExistence type="predicted"/>
<feature type="region of interest" description="Disordered" evidence="1">
    <location>
        <begin position="127"/>
        <end position="254"/>
    </location>
</feature>
<evidence type="ECO:0000259" key="2">
    <source>
        <dbReference type="Pfam" id="PF25972"/>
    </source>
</evidence>
<dbReference type="EMBL" id="JAFEMO010000011">
    <property type="protein sequence ID" value="KAH7557819.1"/>
    <property type="molecule type" value="Genomic_DNA"/>
</dbReference>
<organism evidence="3 4">
    <name type="scientific">Xanthoceras sorbifolium</name>
    <dbReference type="NCBI Taxonomy" id="99658"/>
    <lineage>
        <taxon>Eukaryota</taxon>
        <taxon>Viridiplantae</taxon>
        <taxon>Streptophyta</taxon>
        <taxon>Embryophyta</taxon>
        <taxon>Tracheophyta</taxon>
        <taxon>Spermatophyta</taxon>
        <taxon>Magnoliopsida</taxon>
        <taxon>eudicotyledons</taxon>
        <taxon>Gunneridae</taxon>
        <taxon>Pentapetalae</taxon>
        <taxon>rosids</taxon>
        <taxon>malvids</taxon>
        <taxon>Sapindales</taxon>
        <taxon>Sapindaceae</taxon>
        <taxon>Xanthoceroideae</taxon>
        <taxon>Xanthoceras</taxon>
    </lineage>
</organism>